<sequence>SCHDDVSLQEMDDALEMWEKNRQYFIITNARNPRHFNIPKIHSLKHYASSIRLLGTTDNYNTETFERLHIDFAKRGWRASNKRDAFPQMITWLERQEKISGFERFIKATVSSAPTATVIQRSRRNAATSGTLSIAKHPNKTVKLTTLETSHDIPGLSTRIKEFLNPFSIQPVPSRQLRTFSLPFDKID</sequence>
<keyword evidence="2" id="KW-1185">Reference proteome</keyword>
<dbReference type="AlphaFoldDB" id="A0A550BV15"/>
<evidence type="ECO:0000313" key="2">
    <source>
        <dbReference type="Proteomes" id="UP000320762"/>
    </source>
</evidence>
<proteinExistence type="predicted"/>
<dbReference type="OrthoDB" id="3232941at2759"/>
<accession>A0A550BV15</accession>
<name>A0A550BV15_9AGAR</name>
<feature type="non-terminal residue" evidence="1">
    <location>
        <position position="1"/>
    </location>
</feature>
<feature type="non-terminal residue" evidence="1">
    <location>
        <position position="188"/>
    </location>
</feature>
<comment type="caution">
    <text evidence="1">The sequence shown here is derived from an EMBL/GenBank/DDBJ whole genome shotgun (WGS) entry which is preliminary data.</text>
</comment>
<reference evidence="1 2" key="1">
    <citation type="journal article" date="2019" name="New Phytol.">
        <title>Comparative genomics reveals unique wood-decay strategies and fruiting body development in the Schizophyllaceae.</title>
        <authorList>
            <person name="Almasi E."/>
            <person name="Sahu N."/>
            <person name="Krizsan K."/>
            <person name="Balint B."/>
            <person name="Kovacs G.M."/>
            <person name="Kiss B."/>
            <person name="Cseklye J."/>
            <person name="Drula E."/>
            <person name="Henrissat B."/>
            <person name="Nagy I."/>
            <person name="Chovatia M."/>
            <person name="Adam C."/>
            <person name="LaButti K."/>
            <person name="Lipzen A."/>
            <person name="Riley R."/>
            <person name="Grigoriev I.V."/>
            <person name="Nagy L.G."/>
        </authorList>
    </citation>
    <scope>NUCLEOTIDE SEQUENCE [LARGE SCALE GENOMIC DNA]</scope>
    <source>
        <strain evidence="1 2">NL-1724</strain>
    </source>
</reference>
<organism evidence="1 2">
    <name type="scientific">Schizophyllum amplum</name>
    <dbReference type="NCBI Taxonomy" id="97359"/>
    <lineage>
        <taxon>Eukaryota</taxon>
        <taxon>Fungi</taxon>
        <taxon>Dikarya</taxon>
        <taxon>Basidiomycota</taxon>
        <taxon>Agaricomycotina</taxon>
        <taxon>Agaricomycetes</taxon>
        <taxon>Agaricomycetidae</taxon>
        <taxon>Agaricales</taxon>
        <taxon>Schizophyllaceae</taxon>
        <taxon>Schizophyllum</taxon>
    </lineage>
</organism>
<dbReference type="EMBL" id="VDMD01000070">
    <property type="protein sequence ID" value="TRM56384.1"/>
    <property type="molecule type" value="Genomic_DNA"/>
</dbReference>
<evidence type="ECO:0000313" key="1">
    <source>
        <dbReference type="EMBL" id="TRM56384.1"/>
    </source>
</evidence>
<gene>
    <name evidence="1" type="ORF">BD626DRAFT_360031</name>
</gene>
<dbReference type="STRING" id="97359.A0A550BV15"/>
<protein>
    <submittedName>
        <fullName evidence="1">Uncharacterized protein</fullName>
    </submittedName>
</protein>
<dbReference type="Proteomes" id="UP000320762">
    <property type="component" value="Unassembled WGS sequence"/>
</dbReference>